<reference evidence="11 12" key="1">
    <citation type="journal article" date="2017" name="Mol. Biol. Evol.">
        <title>The 4-celled Tetrabaena socialis nuclear genome reveals the essential components for genetic control of cell number at the origin of multicellularity in the volvocine lineage.</title>
        <authorList>
            <person name="Featherston J."/>
            <person name="Arakaki Y."/>
            <person name="Hanschen E.R."/>
            <person name="Ferris P.J."/>
            <person name="Michod R.E."/>
            <person name="Olson B.J.S.C."/>
            <person name="Nozaki H."/>
            <person name="Durand P.M."/>
        </authorList>
    </citation>
    <scope>NUCLEOTIDE SEQUENCE [LARGE SCALE GENOMIC DNA]</scope>
    <source>
        <strain evidence="11 12">NIES-571</strain>
    </source>
</reference>
<keyword evidence="12" id="KW-1185">Reference proteome</keyword>
<feature type="compositionally biased region" description="Low complexity" evidence="9">
    <location>
        <begin position="120"/>
        <end position="132"/>
    </location>
</feature>
<dbReference type="EMBL" id="PGGS01000126">
    <property type="protein sequence ID" value="PNH08521.1"/>
    <property type="molecule type" value="Genomic_DNA"/>
</dbReference>
<feature type="region of interest" description="Disordered" evidence="9">
    <location>
        <begin position="76"/>
        <end position="147"/>
    </location>
</feature>
<feature type="region of interest" description="Disordered" evidence="9">
    <location>
        <begin position="1"/>
        <end position="49"/>
    </location>
</feature>
<feature type="cross-link" description="Glycyl lysine isopeptide (Lys-Gly) (interchain with G-Cter in SUMO2)" evidence="8">
    <location>
        <position position="301"/>
    </location>
</feature>
<evidence type="ECO:0000256" key="6">
    <source>
        <dbReference type="PIRSR" id="PIRSR630616-1"/>
    </source>
</evidence>
<name>A0A2J8A7M4_9CHLO</name>
<evidence type="ECO:0000313" key="11">
    <source>
        <dbReference type="EMBL" id="PNH08521.1"/>
    </source>
</evidence>
<evidence type="ECO:0000256" key="9">
    <source>
        <dbReference type="SAM" id="MobiDB-lite"/>
    </source>
</evidence>
<dbReference type="AlphaFoldDB" id="A0A2J8A7M4"/>
<evidence type="ECO:0000256" key="4">
    <source>
        <dbReference type="ARBA" id="ARBA00022777"/>
    </source>
</evidence>
<feature type="binding site" evidence="7">
    <location>
        <position position="353"/>
    </location>
    <ligand>
        <name>ATP</name>
        <dbReference type="ChEBI" id="CHEBI:30616"/>
    </ligand>
</feature>
<dbReference type="Gene3D" id="1.10.510.10">
    <property type="entry name" value="Transferase(Phosphotransferase) domain 1"/>
    <property type="match status" value="1"/>
</dbReference>
<feature type="active site" description="Proton acceptor" evidence="6">
    <location>
        <position position="299"/>
    </location>
</feature>
<comment type="caution">
    <text evidence="11">The sequence shown here is derived from an EMBL/GenBank/DDBJ whole genome shotgun (WGS) entry which is preliminary data.</text>
</comment>
<dbReference type="PROSITE" id="PS50011">
    <property type="entry name" value="PROTEIN_KINASE_DOM"/>
    <property type="match status" value="1"/>
</dbReference>
<proteinExistence type="predicted"/>
<feature type="compositionally biased region" description="Polar residues" evidence="9">
    <location>
        <begin position="35"/>
        <end position="44"/>
    </location>
</feature>
<feature type="compositionally biased region" description="Basic and acidic residues" evidence="9">
    <location>
        <begin position="22"/>
        <end position="33"/>
    </location>
</feature>
<dbReference type="OrthoDB" id="377346at2759"/>
<dbReference type="Pfam" id="PF00069">
    <property type="entry name" value="Pkinase"/>
    <property type="match status" value="2"/>
</dbReference>
<keyword evidence="3 7" id="KW-0547">Nucleotide-binding</keyword>
<keyword evidence="5 7" id="KW-0067">ATP-binding</keyword>
<gene>
    <name evidence="11" type="ORF">TSOC_004924</name>
</gene>
<feature type="domain" description="Protein kinase" evidence="10">
    <location>
        <begin position="175"/>
        <end position="479"/>
    </location>
</feature>
<evidence type="ECO:0000256" key="3">
    <source>
        <dbReference type="ARBA" id="ARBA00022741"/>
    </source>
</evidence>
<accession>A0A2J8A7M4</accession>
<evidence type="ECO:0000256" key="8">
    <source>
        <dbReference type="PIRSR" id="PIRSR630616-3"/>
    </source>
</evidence>
<dbReference type="GO" id="GO:0004674">
    <property type="term" value="F:protein serine/threonine kinase activity"/>
    <property type="evidence" value="ECO:0007669"/>
    <property type="project" value="UniProtKB-KW"/>
</dbReference>
<dbReference type="InterPro" id="IPR011009">
    <property type="entry name" value="Kinase-like_dom_sf"/>
</dbReference>
<dbReference type="Proteomes" id="UP000236333">
    <property type="component" value="Unassembled WGS sequence"/>
</dbReference>
<evidence type="ECO:0000256" key="1">
    <source>
        <dbReference type="ARBA" id="ARBA00022527"/>
    </source>
</evidence>
<dbReference type="GO" id="GO:0005524">
    <property type="term" value="F:ATP binding"/>
    <property type="evidence" value="ECO:0007669"/>
    <property type="project" value="UniProtKB-KW"/>
</dbReference>
<protein>
    <submittedName>
        <fullName evidence="11">Putative spindle assembly checkpoint kinase</fullName>
    </submittedName>
</protein>
<evidence type="ECO:0000256" key="2">
    <source>
        <dbReference type="ARBA" id="ARBA00022679"/>
    </source>
</evidence>
<organism evidence="11 12">
    <name type="scientific">Tetrabaena socialis</name>
    <dbReference type="NCBI Taxonomy" id="47790"/>
    <lineage>
        <taxon>Eukaryota</taxon>
        <taxon>Viridiplantae</taxon>
        <taxon>Chlorophyta</taxon>
        <taxon>core chlorophytes</taxon>
        <taxon>Chlorophyceae</taxon>
        <taxon>CS clade</taxon>
        <taxon>Chlamydomonadales</taxon>
        <taxon>Tetrabaenaceae</taxon>
        <taxon>Tetrabaena</taxon>
    </lineage>
</organism>
<dbReference type="SUPFAM" id="SSF56112">
    <property type="entry name" value="Protein kinase-like (PK-like)"/>
    <property type="match status" value="2"/>
</dbReference>
<keyword evidence="4 11" id="KW-0418">Kinase</keyword>
<evidence type="ECO:0000256" key="7">
    <source>
        <dbReference type="PIRSR" id="PIRSR630616-2"/>
    </source>
</evidence>
<keyword evidence="2" id="KW-0808">Transferase</keyword>
<keyword evidence="1" id="KW-0723">Serine/threonine-protein kinase</keyword>
<evidence type="ECO:0000256" key="5">
    <source>
        <dbReference type="ARBA" id="ARBA00022840"/>
    </source>
</evidence>
<sequence length="525" mass="56613">MGLASTEQCLPQKDLGPPARVPEQERDADKAKGWDQNTEDSATATAPEAPIAKRMAWWLAAAAAAADGVRRSVLRIPRHPDSRETPATEGPHSDSRLLRRERQAAREAARSTPPLEYPCAASSAQPASSSAPVHHRRTGLEPREDPPQGLLYLAPSARASMWCAQRGANWSLSQYGLTRQLYAGYNASVWQATCRTSGLAVVLKCYSLATLSDYLRHQALRELDIHSRLRHPDLVQLLAAFRSGDELVLVMEWVPGGSLERARRKLGGRMSEQQALHLVVLPLLRALCHLHAKGIIHRDLKPVGRLGGGWGLVGGSGVRTAPVQQAKMPSPGHVLCVVDNVLFGSDWRLKLCDFGVALATLEERAVTRAGTVPYLAPEVQACPLKQAPADNKDSDDLAYGTAADVWSLGVLVYETLVGFAPFPLGPADGSPAAGGAEGARSLPYPSSISAKARAFIGACLERLPGDRPTVQQLLRMEWAADVHQVGAELARARAGLARAVWRAVWRAVGGWVNACERSPEPADKQ</sequence>
<feature type="compositionally biased region" description="Basic and acidic residues" evidence="9">
    <location>
        <begin position="78"/>
        <end position="109"/>
    </location>
</feature>
<evidence type="ECO:0000313" key="12">
    <source>
        <dbReference type="Proteomes" id="UP000236333"/>
    </source>
</evidence>
<dbReference type="InterPro" id="IPR030616">
    <property type="entry name" value="Aur-like"/>
</dbReference>
<feature type="binding site" evidence="7">
    <location>
        <position position="204"/>
    </location>
    <ligand>
        <name>ATP</name>
        <dbReference type="ChEBI" id="CHEBI:30616"/>
    </ligand>
</feature>
<dbReference type="PANTHER" id="PTHR24350">
    <property type="entry name" value="SERINE/THREONINE-PROTEIN KINASE IAL-RELATED"/>
    <property type="match status" value="1"/>
</dbReference>
<evidence type="ECO:0000259" key="10">
    <source>
        <dbReference type="PROSITE" id="PS50011"/>
    </source>
</evidence>
<dbReference type="InterPro" id="IPR000719">
    <property type="entry name" value="Prot_kinase_dom"/>
</dbReference>